<protein>
    <submittedName>
        <fullName evidence="4">D-2-hydroxyacid dehydrogenase</fullName>
    </submittedName>
</protein>
<dbReference type="Gene3D" id="3.40.50.720">
    <property type="entry name" value="NAD(P)-binding Rossmann-like Domain"/>
    <property type="match status" value="2"/>
</dbReference>
<dbReference type="InterPro" id="IPR036291">
    <property type="entry name" value="NAD(P)-bd_dom_sf"/>
</dbReference>
<comment type="caution">
    <text evidence="4">The sequence shown here is derived from an EMBL/GenBank/DDBJ whole genome shotgun (WGS) entry which is preliminary data.</text>
</comment>
<keyword evidence="2" id="KW-0520">NAD</keyword>
<organism evidence="4 5">
    <name type="scientific">Staphylococcus shinii</name>
    <dbReference type="NCBI Taxonomy" id="2912228"/>
    <lineage>
        <taxon>Bacteria</taxon>
        <taxon>Bacillati</taxon>
        <taxon>Bacillota</taxon>
        <taxon>Bacilli</taxon>
        <taxon>Bacillales</taxon>
        <taxon>Staphylococcaceae</taxon>
        <taxon>Staphylococcus</taxon>
    </lineage>
</organism>
<feature type="domain" description="D-isomer specific 2-hydroxyacid dehydrogenase NAD-binding" evidence="3">
    <location>
        <begin position="102"/>
        <end position="273"/>
    </location>
</feature>
<proteinExistence type="predicted"/>
<dbReference type="Proteomes" id="UP000286317">
    <property type="component" value="Unassembled WGS sequence"/>
</dbReference>
<evidence type="ECO:0000313" key="5">
    <source>
        <dbReference type="Proteomes" id="UP000286317"/>
    </source>
</evidence>
<evidence type="ECO:0000256" key="1">
    <source>
        <dbReference type="ARBA" id="ARBA00023002"/>
    </source>
</evidence>
<dbReference type="PANTHER" id="PTHR43333:SF1">
    <property type="entry name" value="D-ISOMER SPECIFIC 2-HYDROXYACID DEHYDROGENASE NAD-BINDING DOMAIN-CONTAINING PROTEIN"/>
    <property type="match status" value="1"/>
</dbReference>
<dbReference type="OrthoDB" id="9805416at2"/>
<keyword evidence="1" id="KW-0560">Oxidoreductase</keyword>
<dbReference type="Pfam" id="PF02826">
    <property type="entry name" value="2-Hacid_dh_C"/>
    <property type="match status" value="1"/>
</dbReference>
<accession>A0A418IDP4</accession>
<dbReference type="GO" id="GO:0051287">
    <property type="term" value="F:NAD binding"/>
    <property type="evidence" value="ECO:0007669"/>
    <property type="project" value="InterPro"/>
</dbReference>
<dbReference type="EMBL" id="QXUF01000083">
    <property type="protein sequence ID" value="RIM98782.1"/>
    <property type="molecule type" value="Genomic_DNA"/>
</dbReference>
<evidence type="ECO:0000259" key="3">
    <source>
        <dbReference type="Pfam" id="PF02826"/>
    </source>
</evidence>
<sequence length="308" mass="34931">MKIKNILIAGSYQSDFYPFLKQLEQYNLRFKSTEIISQEDMNWADTYVGFAPHENFEPSKVKWVHTFNAGVNNYLAISGWDNTLLTRTISDFGEKMSEYCLSYILADLQCHTQFQAQQKAKVWSVKSPASLKDQIITILGTGEIGQKIAEVFSTFGATVNGISNSGQDKAYFNQISNIENARTILKHSNYIISTLPLTQNTEKLLNQHFFNYLNDAYFINVGRGKVVDTDQLLDALNEGKLRHAVLDVFESEPLTENSELWQREDVTVTPHISALTDIDDAISCFCNTLKKLENNESVSNQVDFSKGY</sequence>
<evidence type="ECO:0000313" key="4">
    <source>
        <dbReference type="EMBL" id="RIM98782.1"/>
    </source>
</evidence>
<keyword evidence="5" id="KW-1185">Reference proteome</keyword>
<dbReference type="GO" id="GO:0016491">
    <property type="term" value="F:oxidoreductase activity"/>
    <property type="evidence" value="ECO:0007669"/>
    <property type="project" value="UniProtKB-KW"/>
</dbReference>
<dbReference type="InterPro" id="IPR006140">
    <property type="entry name" value="D-isomer_DH_NAD-bd"/>
</dbReference>
<dbReference type="CDD" id="cd05300">
    <property type="entry name" value="2-Hacid_dh_1"/>
    <property type="match status" value="1"/>
</dbReference>
<evidence type="ECO:0000256" key="2">
    <source>
        <dbReference type="ARBA" id="ARBA00023027"/>
    </source>
</evidence>
<gene>
    <name evidence="4" type="ORF">BU112_10850</name>
</gene>
<reference evidence="4 5" key="1">
    <citation type="journal article" date="2016" name="Front. Microbiol.">
        <title>Comprehensive Phylogenetic Analysis of Bovine Non-aureus Staphylococci Species Based on Whole-Genome Sequencing.</title>
        <authorList>
            <person name="Naushad S."/>
            <person name="Barkema H.W."/>
            <person name="Luby C."/>
            <person name="Condas L.A."/>
            <person name="Nobrega D.B."/>
            <person name="Carson D.A."/>
            <person name="De Buck J."/>
        </authorList>
    </citation>
    <scope>NUCLEOTIDE SEQUENCE [LARGE SCALE GENOMIC DNA]</scope>
    <source>
        <strain evidence="4 5">SNUC 4554</strain>
    </source>
</reference>
<name>A0A418IDP4_9STAP</name>
<dbReference type="SUPFAM" id="SSF51735">
    <property type="entry name" value="NAD(P)-binding Rossmann-fold domains"/>
    <property type="match status" value="1"/>
</dbReference>
<dbReference type="PANTHER" id="PTHR43333">
    <property type="entry name" value="2-HACID_DH_C DOMAIN-CONTAINING PROTEIN"/>
    <property type="match status" value="1"/>
</dbReference>
<dbReference type="AlphaFoldDB" id="A0A418IDP4"/>
<dbReference type="RefSeq" id="WP_119605300.1">
    <property type="nucleotide sequence ID" value="NZ_QXUF01000083.1"/>
</dbReference>